<evidence type="ECO:0000256" key="14">
    <source>
        <dbReference type="ARBA" id="ARBA00023128"/>
    </source>
</evidence>
<evidence type="ECO:0000256" key="9">
    <source>
        <dbReference type="ARBA" id="ARBA00022679"/>
    </source>
</evidence>
<gene>
    <name evidence="19" type="ORF">J3Q64DRAFT_1645873</name>
</gene>
<dbReference type="InterPro" id="IPR015222">
    <property type="entry name" value="Tam41"/>
</dbReference>
<keyword evidence="9" id="KW-0808">Transferase</keyword>
<dbReference type="EC" id="2.7.7.41" evidence="6"/>
<keyword evidence="10" id="KW-0548">Nucleotidyltransferase</keyword>
<evidence type="ECO:0000256" key="5">
    <source>
        <dbReference type="ARBA" id="ARBA00005458"/>
    </source>
</evidence>
<keyword evidence="13" id="KW-0443">Lipid metabolism</keyword>
<reference evidence="19 20" key="1">
    <citation type="submission" date="2024-04" db="EMBL/GenBank/DDBJ databases">
        <title>Symmetric and asymmetric DNA N6-adenine methylation regulates different biological responses in Mucorales.</title>
        <authorList>
            <consortium name="Lawrence Berkeley National Laboratory"/>
            <person name="Lax C."/>
            <person name="Mondo S.J."/>
            <person name="Osorio-Concepcion M."/>
            <person name="Muszewska A."/>
            <person name="Corrochano-Luque M."/>
            <person name="Gutierrez G."/>
            <person name="Riley R."/>
            <person name="Lipzen A."/>
            <person name="Guo J."/>
            <person name="Hundley H."/>
            <person name="Amirebrahimi M."/>
            <person name="Ng V."/>
            <person name="Lorenzo-Gutierrez D."/>
            <person name="Binder U."/>
            <person name="Yang J."/>
            <person name="Song Y."/>
            <person name="Canovas D."/>
            <person name="Navarro E."/>
            <person name="Freitag M."/>
            <person name="Gabaldon T."/>
            <person name="Grigoriev I.V."/>
            <person name="Corrochano L.M."/>
            <person name="Nicolas F.E."/>
            <person name="Garre V."/>
        </authorList>
    </citation>
    <scope>NUCLEOTIDE SEQUENCE [LARGE SCALE GENOMIC DNA]</scope>
    <source>
        <strain evidence="19 20">L51</strain>
    </source>
</reference>
<evidence type="ECO:0000256" key="10">
    <source>
        <dbReference type="ARBA" id="ARBA00022695"/>
    </source>
</evidence>
<evidence type="ECO:0000256" key="7">
    <source>
        <dbReference type="ARBA" id="ARBA00018337"/>
    </source>
</evidence>
<keyword evidence="15" id="KW-0472">Membrane</keyword>
<keyword evidence="16" id="KW-0594">Phospholipid biosynthesis</keyword>
<keyword evidence="12" id="KW-0460">Magnesium</keyword>
<evidence type="ECO:0000256" key="11">
    <source>
        <dbReference type="ARBA" id="ARBA00022792"/>
    </source>
</evidence>
<dbReference type="EMBL" id="JBCLYO010000024">
    <property type="protein sequence ID" value="KAL0078684.1"/>
    <property type="molecule type" value="Genomic_DNA"/>
</dbReference>
<keyword evidence="11" id="KW-0999">Mitochondrion inner membrane</keyword>
<evidence type="ECO:0000256" key="18">
    <source>
        <dbReference type="ARBA" id="ARBA00029893"/>
    </source>
</evidence>
<dbReference type="Proteomes" id="UP001448207">
    <property type="component" value="Unassembled WGS sequence"/>
</dbReference>
<keyword evidence="20" id="KW-1185">Reference proteome</keyword>
<keyword evidence="14" id="KW-0496">Mitochondrion</keyword>
<evidence type="ECO:0000256" key="4">
    <source>
        <dbReference type="ARBA" id="ARBA00005189"/>
    </source>
</evidence>
<evidence type="ECO:0000256" key="2">
    <source>
        <dbReference type="ARBA" id="ARBA00004443"/>
    </source>
</evidence>
<comment type="similarity">
    <text evidence="5">Belongs to the TAM41 family.</text>
</comment>
<evidence type="ECO:0000313" key="19">
    <source>
        <dbReference type="EMBL" id="KAL0078684.1"/>
    </source>
</evidence>
<evidence type="ECO:0000313" key="20">
    <source>
        <dbReference type="Proteomes" id="UP001448207"/>
    </source>
</evidence>
<protein>
    <recommendedName>
        <fullName evidence="7">Phosphatidate cytidylyltransferase, mitochondrial</fullName>
        <ecNumber evidence="6">2.7.7.41</ecNumber>
    </recommendedName>
    <alternativeName>
        <fullName evidence="18">CDP-diacylglycerol synthase</fullName>
    </alternativeName>
</protein>
<evidence type="ECO:0000256" key="16">
    <source>
        <dbReference type="ARBA" id="ARBA00023209"/>
    </source>
</evidence>
<evidence type="ECO:0000256" key="8">
    <source>
        <dbReference type="ARBA" id="ARBA00022516"/>
    </source>
</evidence>
<evidence type="ECO:0000256" key="13">
    <source>
        <dbReference type="ARBA" id="ARBA00023098"/>
    </source>
</evidence>
<evidence type="ECO:0000256" key="3">
    <source>
        <dbReference type="ARBA" id="ARBA00005119"/>
    </source>
</evidence>
<evidence type="ECO:0000256" key="6">
    <source>
        <dbReference type="ARBA" id="ARBA00012487"/>
    </source>
</evidence>
<comment type="subcellular location">
    <subcellularLocation>
        <location evidence="2">Mitochondrion inner membrane</location>
        <topology evidence="2">Peripheral membrane protein</topology>
        <orientation evidence="2">Matrix side</orientation>
    </subcellularLocation>
</comment>
<evidence type="ECO:0000256" key="1">
    <source>
        <dbReference type="ARBA" id="ARBA00001946"/>
    </source>
</evidence>
<accession>A0ABR3APU7</accession>
<proteinExistence type="inferred from homology"/>
<keyword evidence="8" id="KW-0444">Lipid biosynthesis</keyword>
<evidence type="ECO:0000256" key="12">
    <source>
        <dbReference type="ARBA" id="ARBA00022842"/>
    </source>
</evidence>
<keyword evidence="17" id="KW-1208">Phospholipid metabolism</keyword>
<comment type="caution">
    <text evidence="19">The sequence shown here is derived from an EMBL/GenBank/DDBJ whole genome shotgun (WGS) entry which is preliminary data.</text>
</comment>
<comment type="pathway">
    <text evidence="4">Lipid metabolism.</text>
</comment>
<dbReference type="PANTHER" id="PTHR13619:SF0">
    <property type="entry name" value="PHOSPHATIDATE CYTIDYLYLTRANSFERASE, MITOCHONDRIAL"/>
    <property type="match status" value="1"/>
</dbReference>
<evidence type="ECO:0000256" key="17">
    <source>
        <dbReference type="ARBA" id="ARBA00023264"/>
    </source>
</evidence>
<sequence length="289" mass="33029">MMDFIFGVSHPEHWHALNMQQNPHHYSSVRLLGSRAVASLQEKVGAGVYFNPYIEVNGMMIKYGVVSIDTLCRDLVDWETLYLAGRMHKPVKILRDDPRVRLANQVNLTEAVRVALLTLPENFNEQDLFERIAGISYVGDFRMVVGENPNKVKNIVEAQMDHFRRLYFGLLDDLPNLAVLQNGQYQQNLNPRFRGLMVQKLPKTLYGKVLNQHHQYAVKNNTEIPQDKQELYQQIAASPGVSSYIDLALRDTISRSAMTQSIKGIVTAGPLRTTRYMGEKLGKWWSAKK</sequence>
<organism evidence="19 20">
    <name type="scientific">Phycomyces blakesleeanus</name>
    <dbReference type="NCBI Taxonomy" id="4837"/>
    <lineage>
        <taxon>Eukaryota</taxon>
        <taxon>Fungi</taxon>
        <taxon>Fungi incertae sedis</taxon>
        <taxon>Mucoromycota</taxon>
        <taxon>Mucoromycotina</taxon>
        <taxon>Mucoromycetes</taxon>
        <taxon>Mucorales</taxon>
        <taxon>Phycomycetaceae</taxon>
        <taxon>Phycomyces</taxon>
    </lineage>
</organism>
<evidence type="ECO:0000256" key="15">
    <source>
        <dbReference type="ARBA" id="ARBA00023136"/>
    </source>
</evidence>
<dbReference type="PANTHER" id="PTHR13619">
    <property type="entry name" value="PHOSPHATIDATE CYTIDYLYLTRANSFERASE, MITOCHONDRIAL"/>
    <property type="match status" value="1"/>
</dbReference>
<comment type="cofactor">
    <cofactor evidence="1">
        <name>Mg(2+)</name>
        <dbReference type="ChEBI" id="CHEBI:18420"/>
    </cofactor>
</comment>
<name>A0ABR3APU7_PHYBL</name>
<comment type="pathway">
    <text evidence="3">Phospholipid metabolism; CDP-diacylglycerol biosynthesis; CDP-diacylglycerol from sn-glycerol 3-phosphate: step 3/3.</text>
</comment>
<dbReference type="PIRSF" id="PIRSF028840">
    <property type="entry name" value="Mmp37"/>
    <property type="match status" value="1"/>
</dbReference>
<dbReference type="Pfam" id="PF09139">
    <property type="entry name" value="Tam41_Mmp37"/>
    <property type="match status" value="1"/>
</dbReference>